<dbReference type="GO" id="GO:0016791">
    <property type="term" value="F:phosphatase activity"/>
    <property type="evidence" value="ECO:0007669"/>
    <property type="project" value="InterPro"/>
</dbReference>
<feature type="active site" description="Nucleophile" evidence="8">
    <location>
        <position position="25"/>
    </location>
</feature>
<dbReference type="Gene3D" id="3.40.50.1000">
    <property type="entry name" value="HAD superfamily/HAD-like"/>
    <property type="match status" value="1"/>
</dbReference>
<reference evidence="11 12" key="1">
    <citation type="submission" date="2014-05" db="EMBL/GenBank/DDBJ databases">
        <title>Draft Genome Sequence of Kitasatospora cheerisanensis KCTC 2395.</title>
        <authorList>
            <person name="Nam D.H."/>
        </authorList>
    </citation>
    <scope>NUCLEOTIDE SEQUENCE [LARGE SCALE GENOMIC DNA]</scope>
    <source>
        <strain evidence="11 12">KCTC 2395</strain>
    </source>
</reference>
<feature type="binding site" evidence="10">
    <location>
        <position position="110"/>
    </location>
    <ligand>
        <name>Zn(2+)</name>
        <dbReference type="ChEBI" id="CHEBI:29105"/>
    </ligand>
</feature>
<evidence type="ECO:0000256" key="8">
    <source>
        <dbReference type="PIRSR" id="PIRSR004682-1"/>
    </source>
</evidence>
<feature type="site" description="Contributes to substrate recognition" evidence="9">
    <location>
        <position position="113"/>
    </location>
</feature>
<dbReference type="EMBL" id="JNBY01000031">
    <property type="protein sequence ID" value="KDN87540.1"/>
    <property type="molecule type" value="Genomic_DNA"/>
</dbReference>
<keyword evidence="10" id="KW-0862">Zinc</keyword>
<gene>
    <name evidence="11" type="ORF">KCH_07120</name>
</gene>
<evidence type="ECO:0000256" key="10">
    <source>
        <dbReference type="PIRSR" id="PIRSR004682-4"/>
    </source>
</evidence>
<keyword evidence="2 7" id="KW-0963">Cytoplasm</keyword>
<evidence type="ECO:0000313" key="12">
    <source>
        <dbReference type="Proteomes" id="UP000027178"/>
    </source>
</evidence>
<dbReference type="NCBIfam" id="TIGR01662">
    <property type="entry name" value="HAD-SF-IIIA"/>
    <property type="match status" value="1"/>
</dbReference>
<comment type="cofactor">
    <cofactor evidence="10">
        <name>Zn(2+)</name>
        <dbReference type="ChEBI" id="CHEBI:29105"/>
    </cofactor>
</comment>
<organism evidence="11 12">
    <name type="scientific">Kitasatospora cheerisanensis KCTC 2395</name>
    <dbReference type="NCBI Taxonomy" id="1348663"/>
    <lineage>
        <taxon>Bacteria</taxon>
        <taxon>Bacillati</taxon>
        <taxon>Actinomycetota</taxon>
        <taxon>Actinomycetes</taxon>
        <taxon>Kitasatosporales</taxon>
        <taxon>Streptomycetaceae</taxon>
        <taxon>Kitasatospora</taxon>
    </lineage>
</organism>
<sequence>MPWIYLRHAGQRRAAGHRMAAVLLDRDGMLIEGIAYNGDPGRVYPRPGAREAVEELRALGLPLGVVTNQSGVGRGMLTRYQVEVVHRRIEEMLGPFDVWAVCPHTSADGCDCRKPAPGLVLAAARALRADPRRTTVIGDTGADLAAAAAAGAHGILVPTLATRPEEIVAAGSHRAADLPAAVRKLLAVEAVPR</sequence>
<accession>A0A066ZBK4</accession>
<dbReference type="HOGENOM" id="CLU_085077_2_2_11"/>
<keyword evidence="4 7" id="KW-0378">Hydrolase</keyword>
<evidence type="ECO:0000256" key="6">
    <source>
        <dbReference type="ARBA" id="ARBA00031828"/>
    </source>
</evidence>
<keyword evidence="10" id="KW-0460">Magnesium</keyword>
<dbReference type="InterPro" id="IPR004446">
    <property type="entry name" value="Heptose_bisP_phosphatase"/>
</dbReference>
<dbReference type="AlphaFoldDB" id="A0A066ZBK4"/>
<dbReference type="PANTHER" id="PTHR42891">
    <property type="entry name" value="D-GLYCERO-BETA-D-MANNO-HEPTOSE-1,7-BISPHOSPHATE 7-PHOSPHATASE"/>
    <property type="match status" value="1"/>
</dbReference>
<dbReference type="Proteomes" id="UP000027178">
    <property type="component" value="Unassembled WGS sequence"/>
</dbReference>
<dbReference type="InterPro" id="IPR023214">
    <property type="entry name" value="HAD_sf"/>
</dbReference>
<dbReference type="EC" id="3.1.3.-" evidence="7"/>
<feature type="active site" description="Proton donor" evidence="8">
    <location>
        <position position="27"/>
    </location>
</feature>
<dbReference type="SUPFAM" id="SSF56784">
    <property type="entry name" value="HAD-like"/>
    <property type="match status" value="1"/>
</dbReference>
<dbReference type="PANTHER" id="PTHR42891:SF1">
    <property type="entry name" value="D-GLYCERO-BETA-D-MANNO-HEPTOSE-1,7-BISPHOSPHATE 7-PHOSPHATASE"/>
    <property type="match status" value="1"/>
</dbReference>
<name>A0A066ZBK4_9ACTN</name>
<feature type="site" description="Stabilizes the phosphoryl group" evidence="9">
    <location>
        <position position="114"/>
    </location>
</feature>
<dbReference type="GO" id="GO:0046872">
    <property type="term" value="F:metal ion binding"/>
    <property type="evidence" value="ECO:0007669"/>
    <property type="project" value="UniProtKB-KW"/>
</dbReference>
<evidence type="ECO:0000256" key="1">
    <source>
        <dbReference type="ARBA" id="ARBA00004496"/>
    </source>
</evidence>
<feature type="binding site" evidence="10">
    <location>
        <position position="102"/>
    </location>
    <ligand>
        <name>Zn(2+)</name>
        <dbReference type="ChEBI" id="CHEBI:29105"/>
    </ligand>
</feature>
<dbReference type="NCBIfam" id="TIGR01656">
    <property type="entry name" value="Histidinol-ppas"/>
    <property type="match status" value="1"/>
</dbReference>
<feature type="binding site" evidence="10">
    <location>
        <position position="139"/>
    </location>
    <ligand>
        <name>Mg(2+)</name>
        <dbReference type="ChEBI" id="CHEBI:18420"/>
    </ligand>
</feature>
<feature type="binding site" evidence="10">
    <location>
        <position position="25"/>
    </location>
    <ligand>
        <name>Mg(2+)</name>
        <dbReference type="ChEBI" id="CHEBI:18420"/>
    </ligand>
</feature>
<keyword evidence="3 10" id="KW-0479">Metal-binding</keyword>
<dbReference type="InterPro" id="IPR036412">
    <property type="entry name" value="HAD-like_sf"/>
</dbReference>
<feature type="binding site" evidence="10">
    <location>
        <position position="27"/>
    </location>
    <ligand>
        <name>Mg(2+)</name>
        <dbReference type="ChEBI" id="CHEBI:18420"/>
    </ligand>
</feature>
<feature type="binding site" evidence="10">
    <location>
        <position position="104"/>
    </location>
    <ligand>
        <name>Zn(2+)</name>
        <dbReference type="ChEBI" id="CHEBI:29105"/>
    </ligand>
</feature>
<evidence type="ECO:0000256" key="2">
    <source>
        <dbReference type="ARBA" id="ARBA00022490"/>
    </source>
</evidence>
<protein>
    <recommendedName>
        <fullName evidence="6 7">D,D-heptose 1,7-bisphosphate phosphatase</fullName>
        <ecNumber evidence="7">3.1.3.-</ecNumber>
    </recommendedName>
</protein>
<dbReference type="eggNOG" id="COG0241">
    <property type="taxonomic scope" value="Bacteria"/>
</dbReference>
<evidence type="ECO:0000313" key="11">
    <source>
        <dbReference type="EMBL" id="KDN87540.1"/>
    </source>
</evidence>
<feature type="binding site" evidence="10">
    <location>
        <position position="112"/>
    </location>
    <ligand>
        <name>Zn(2+)</name>
        <dbReference type="ChEBI" id="CHEBI:29105"/>
    </ligand>
</feature>
<dbReference type="Pfam" id="PF00702">
    <property type="entry name" value="Hydrolase"/>
    <property type="match status" value="1"/>
</dbReference>
<comment type="similarity">
    <text evidence="7">Belongs to the gmhB family.</text>
</comment>
<dbReference type="PATRIC" id="fig|1348663.4.peg.679"/>
<proteinExistence type="inferred from homology"/>
<evidence type="ECO:0000256" key="7">
    <source>
        <dbReference type="PIRNR" id="PIRNR004682"/>
    </source>
</evidence>
<feature type="site" description="Stabilizes the phosphoryl group" evidence="9">
    <location>
        <position position="67"/>
    </location>
</feature>
<dbReference type="PIRSF" id="PIRSF004682">
    <property type="entry name" value="GmhB"/>
    <property type="match status" value="1"/>
</dbReference>
<comment type="cofactor">
    <cofactor evidence="10">
        <name>Mg(2+)</name>
        <dbReference type="ChEBI" id="CHEBI:18420"/>
    </cofactor>
</comment>
<comment type="caution">
    <text evidence="11">The sequence shown here is derived from an EMBL/GenBank/DDBJ whole genome shotgun (WGS) entry which is preliminary data.</text>
</comment>
<evidence type="ECO:0000256" key="4">
    <source>
        <dbReference type="ARBA" id="ARBA00022801"/>
    </source>
</evidence>
<keyword evidence="12" id="KW-1185">Reference proteome</keyword>
<dbReference type="InterPro" id="IPR006549">
    <property type="entry name" value="HAD-SF_hydro_IIIA"/>
</dbReference>
<dbReference type="InterPro" id="IPR006543">
    <property type="entry name" value="Histidinol-phos"/>
</dbReference>
<keyword evidence="5 7" id="KW-0119">Carbohydrate metabolism</keyword>
<dbReference type="GO" id="GO:0005975">
    <property type="term" value="P:carbohydrate metabolic process"/>
    <property type="evidence" value="ECO:0007669"/>
    <property type="project" value="InterPro"/>
</dbReference>
<dbReference type="GO" id="GO:0005737">
    <property type="term" value="C:cytoplasm"/>
    <property type="evidence" value="ECO:0007669"/>
    <property type="project" value="UniProtKB-SubCell"/>
</dbReference>
<dbReference type="RefSeq" id="WP_051652687.1">
    <property type="nucleotide sequence ID" value="NZ_KK853997.1"/>
</dbReference>
<evidence type="ECO:0000256" key="5">
    <source>
        <dbReference type="ARBA" id="ARBA00023277"/>
    </source>
</evidence>
<evidence type="ECO:0000256" key="9">
    <source>
        <dbReference type="PIRSR" id="PIRSR004682-3"/>
    </source>
</evidence>
<evidence type="ECO:0000256" key="3">
    <source>
        <dbReference type="ARBA" id="ARBA00022723"/>
    </source>
</evidence>
<comment type="subcellular location">
    <subcellularLocation>
        <location evidence="1 7">Cytoplasm</location>
    </subcellularLocation>
</comment>